<proteinExistence type="predicted"/>
<keyword evidence="3" id="KW-1185">Reference proteome</keyword>
<feature type="signal peptide" evidence="1">
    <location>
        <begin position="1"/>
        <end position="20"/>
    </location>
</feature>
<dbReference type="EMBL" id="SSND01000005">
    <property type="protein sequence ID" value="THD81451.1"/>
    <property type="molecule type" value="Genomic_DNA"/>
</dbReference>
<dbReference type="RefSeq" id="WP_136395709.1">
    <property type="nucleotide sequence ID" value="NZ_SSND01000005.1"/>
</dbReference>
<dbReference type="OrthoDB" id="7744371at2"/>
<organism evidence="2 3">
    <name type="scientific">Aliigemmobacter aestuarii</name>
    <dbReference type="NCBI Taxonomy" id="1445661"/>
    <lineage>
        <taxon>Bacteria</taxon>
        <taxon>Pseudomonadati</taxon>
        <taxon>Pseudomonadota</taxon>
        <taxon>Alphaproteobacteria</taxon>
        <taxon>Rhodobacterales</taxon>
        <taxon>Paracoccaceae</taxon>
        <taxon>Aliigemmobacter</taxon>
    </lineage>
</organism>
<evidence type="ECO:0000313" key="2">
    <source>
        <dbReference type="EMBL" id="THD81451.1"/>
    </source>
</evidence>
<protein>
    <submittedName>
        <fullName evidence="2">Uncharacterized protein</fullName>
    </submittedName>
</protein>
<evidence type="ECO:0000313" key="3">
    <source>
        <dbReference type="Proteomes" id="UP000309450"/>
    </source>
</evidence>
<evidence type="ECO:0000256" key="1">
    <source>
        <dbReference type="SAM" id="SignalP"/>
    </source>
</evidence>
<feature type="chain" id="PRO_5020254724" evidence="1">
    <location>
        <begin position="21"/>
        <end position="177"/>
    </location>
</feature>
<name>A0A4V3V028_9RHOB</name>
<accession>A0A4V3V028</accession>
<dbReference type="Proteomes" id="UP000309450">
    <property type="component" value="Unassembled WGS sequence"/>
</dbReference>
<keyword evidence="1" id="KW-0732">Signal</keyword>
<gene>
    <name evidence="2" type="ORF">E7811_16155</name>
</gene>
<dbReference type="AlphaFoldDB" id="A0A4V3V028"/>
<sequence length="177" mass="18209">MHGRIMLAAAMMALALPAGAQTPSDRYEARGTVVAEIGGETMELVVPFDRENKTAFAQVTAIMGTSTSVNVVGMSVGENGKPAPPMVQATFLTSGAGTSVLSVELFDDGGMDAPAIMSDEFGSVTLDRFNFDGQTLEAEVSGQMQRVAGYAQGNPAADGAPPVPARIVISTEVAPAE</sequence>
<comment type="caution">
    <text evidence="2">The sequence shown here is derived from an EMBL/GenBank/DDBJ whole genome shotgun (WGS) entry which is preliminary data.</text>
</comment>
<reference evidence="2 3" key="1">
    <citation type="submission" date="2019-04" db="EMBL/GenBank/DDBJ databases">
        <title>Draft genome sequence of Gemmobacter aestuarii sp. nov.</title>
        <authorList>
            <person name="Hameed A."/>
            <person name="Lin S.-Y."/>
            <person name="Shahina M."/>
            <person name="Lai W.-A."/>
            <person name="Young C.-C."/>
        </authorList>
    </citation>
    <scope>NUCLEOTIDE SEQUENCE [LARGE SCALE GENOMIC DNA]</scope>
    <source>
        <strain evidence="2 3">CC-PW-75</strain>
    </source>
</reference>